<sequence length="21" mass="2445">MSMVLRPARVFFQVSFATNSR</sequence>
<protein>
    <submittedName>
        <fullName evidence="1">Uncharacterized protein</fullName>
    </submittedName>
</protein>
<organism evidence="1">
    <name type="scientific">Anguilla anguilla</name>
    <name type="common">European freshwater eel</name>
    <name type="synonym">Muraena anguilla</name>
    <dbReference type="NCBI Taxonomy" id="7936"/>
    <lineage>
        <taxon>Eukaryota</taxon>
        <taxon>Metazoa</taxon>
        <taxon>Chordata</taxon>
        <taxon>Craniata</taxon>
        <taxon>Vertebrata</taxon>
        <taxon>Euteleostomi</taxon>
        <taxon>Actinopterygii</taxon>
        <taxon>Neopterygii</taxon>
        <taxon>Teleostei</taxon>
        <taxon>Anguilliformes</taxon>
        <taxon>Anguillidae</taxon>
        <taxon>Anguilla</taxon>
    </lineage>
</organism>
<dbReference type="AlphaFoldDB" id="A0A0E9SYU3"/>
<reference evidence="1" key="2">
    <citation type="journal article" date="2015" name="Fish Shellfish Immunol.">
        <title>Early steps in the European eel (Anguilla anguilla)-Vibrio vulnificus interaction in the gills: Role of the RtxA13 toxin.</title>
        <authorList>
            <person name="Callol A."/>
            <person name="Pajuelo D."/>
            <person name="Ebbesson L."/>
            <person name="Teles M."/>
            <person name="MacKenzie S."/>
            <person name="Amaro C."/>
        </authorList>
    </citation>
    <scope>NUCLEOTIDE SEQUENCE</scope>
</reference>
<name>A0A0E9SYU3_ANGAN</name>
<dbReference type="EMBL" id="GBXM01062096">
    <property type="protein sequence ID" value="JAH46481.1"/>
    <property type="molecule type" value="Transcribed_RNA"/>
</dbReference>
<accession>A0A0E9SYU3</accession>
<evidence type="ECO:0000313" key="1">
    <source>
        <dbReference type="EMBL" id="JAH46481.1"/>
    </source>
</evidence>
<proteinExistence type="predicted"/>
<reference evidence="1" key="1">
    <citation type="submission" date="2014-11" db="EMBL/GenBank/DDBJ databases">
        <authorList>
            <person name="Amaro Gonzalez C."/>
        </authorList>
    </citation>
    <scope>NUCLEOTIDE SEQUENCE</scope>
</reference>